<protein>
    <submittedName>
        <fullName evidence="1">Uncharacterized protein</fullName>
    </submittedName>
</protein>
<name>A0A0B0NTM5_GOSAR</name>
<dbReference type="EMBL" id="KN403106">
    <property type="protein sequence ID" value="KHG15169.1"/>
    <property type="molecule type" value="Genomic_DNA"/>
</dbReference>
<sequence length="54" mass="6284">MYVYGFSIFIHTIYVKLWLAMQQETSRKPACRSASKLNQRSSSILFILVICNLI</sequence>
<organism evidence="1 2">
    <name type="scientific">Gossypium arboreum</name>
    <name type="common">Tree cotton</name>
    <name type="synonym">Gossypium nanking</name>
    <dbReference type="NCBI Taxonomy" id="29729"/>
    <lineage>
        <taxon>Eukaryota</taxon>
        <taxon>Viridiplantae</taxon>
        <taxon>Streptophyta</taxon>
        <taxon>Embryophyta</taxon>
        <taxon>Tracheophyta</taxon>
        <taxon>Spermatophyta</taxon>
        <taxon>Magnoliopsida</taxon>
        <taxon>eudicotyledons</taxon>
        <taxon>Gunneridae</taxon>
        <taxon>Pentapetalae</taxon>
        <taxon>rosids</taxon>
        <taxon>malvids</taxon>
        <taxon>Malvales</taxon>
        <taxon>Malvaceae</taxon>
        <taxon>Malvoideae</taxon>
        <taxon>Gossypium</taxon>
    </lineage>
</organism>
<keyword evidence="2" id="KW-1185">Reference proteome</keyword>
<reference evidence="2" key="1">
    <citation type="submission" date="2014-09" db="EMBL/GenBank/DDBJ databases">
        <authorList>
            <person name="Mudge J."/>
            <person name="Ramaraj T."/>
            <person name="Lindquist I.E."/>
            <person name="Bharti A.K."/>
            <person name="Sundararajan A."/>
            <person name="Cameron C.T."/>
            <person name="Woodward J.E."/>
            <person name="May G.D."/>
            <person name="Brubaker C."/>
            <person name="Broadhvest J."/>
            <person name="Wilkins T.A."/>
        </authorList>
    </citation>
    <scope>NUCLEOTIDE SEQUENCE</scope>
    <source>
        <strain evidence="2">cv. AKA8401</strain>
    </source>
</reference>
<dbReference type="AlphaFoldDB" id="A0A0B0NTM5"/>
<evidence type="ECO:0000313" key="1">
    <source>
        <dbReference type="EMBL" id="KHG15169.1"/>
    </source>
</evidence>
<accession>A0A0B0NTM5</accession>
<proteinExistence type="predicted"/>
<dbReference type="Proteomes" id="UP000032142">
    <property type="component" value="Unassembled WGS sequence"/>
</dbReference>
<evidence type="ECO:0000313" key="2">
    <source>
        <dbReference type="Proteomes" id="UP000032142"/>
    </source>
</evidence>
<gene>
    <name evidence="1" type="ORF">F383_17972</name>
</gene>